<dbReference type="PANTHER" id="PTHR43841:SF3">
    <property type="entry name" value="(3R)-HYDROXYACYL-ACP DEHYDRATASE SUBUNIT HADB"/>
    <property type="match status" value="1"/>
</dbReference>
<dbReference type="InterPro" id="IPR002539">
    <property type="entry name" value="MaoC-like_dom"/>
</dbReference>
<name>A0ABD6ADM2_9EURY</name>
<proteinExistence type="predicted"/>
<reference evidence="2 3" key="1">
    <citation type="journal article" date="2019" name="Int. J. Syst. Evol. Microbiol.">
        <title>The Global Catalogue of Microorganisms (GCM) 10K type strain sequencing project: providing services to taxonomists for standard genome sequencing and annotation.</title>
        <authorList>
            <consortium name="The Broad Institute Genomics Platform"/>
            <consortium name="The Broad Institute Genome Sequencing Center for Infectious Disease"/>
            <person name="Wu L."/>
            <person name="Ma J."/>
        </authorList>
    </citation>
    <scope>NUCLEOTIDE SEQUENCE [LARGE SCALE GENOMIC DNA]</scope>
    <source>
        <strain evidence="2 3">PSR21</strain>
    </source>
</reference>
<protein>
    <submittedName>
        <fullName evidence="2">MaoC/PaaZ C-terminal domain-containing protein</fullName>
    </submittedName>
</protein>
<dbReference type="InterPro" id="IPR029069">
    <property type="entry name" value="HotDog_dom_sf"/>
</dbReference>
<dbReference type="Pfam" id="PF01575">
    <property type="entry name" value="MaoC_dehydratas"/>
    <property type="match status" value="1"/>
</dbReference>
<evidence type="ECO:0000313" key="3">
    <source>
        <dbReference type="Proteomes" id="UP001596547"/>
    </source>
</evidence>
<dbReference type="AlphaFoldDB" id="A0ABD6ADM2"/>
<keyword evidence="3" id="KW-1185">Reference proteome</keyword>
<gene>
    <name evidence="2" type="ORF">ACFQPE_17960</name>
</gene>
<dbReference type="Gene3D" id="3.10.129.10">
    <property type="entry name" value="Hotdog Thioesterase"/>
    <property type="match status" value="1"/>
</dbReference>
<dbReference type="RefSeq" id="WP_368410921.1">
    <property type="nucleotide sequence ID" value="NZ_CP119993.1"/>
</dbReference>
<evidence type="ECO:0000313" key="2">
    <source>
        <dbReference type="EMBL" id="MFC7318663.1"/>
    </source>
</evidence>
<dbReference type="PANTHER" id="PTHR43841">
    <property type="entry name" value="3-HYDROXYACYL-THIOESTER DEHYDRATASE HTDX-RELATED"/>
    <property type="match status" value="1"/>
</dbReference>
<comment type="caution">
    <text evidence="2">The sequence shown here is derived from an EMBL/GenBank/DDBJ whole genome shotgun (WGS) entry which is preliminary data.</text>
</comment>
<organism evidence="2 3">
    <name type="scientific">Halomarina halobia</name>
    <dbReference type="NCBI Taxonomy" id="3033386"/>
    <lineage>
        <taxon>Archaea</taxon>
        <taxon>Methanobacteriati</taxon>
        <taxon>Methanobacteriota</taxon>
        <taxon>Stenosarchaea group</taxon>
        <taxon>Halobacteria</taxon>
        <taxon>Halobacteriales</taxon>
        <taxon>Natronomonadaceae</taxon>
        <taxon>Halomarina</taxon>
    </lineage>
</organism>
<evidence type="ECO:0000259" key="1">
    <source>
        <dbReference type="Pfam" id="PF01575"/>
    </source>
</evidence>
<dbReference type="GeneID" id="91975991"/>
<dbReference type="EMBL" id="JBHTBF010000003">
    <property type="protein sequence ID" value="MFC7318663.1"/>
    <property type="molecule type" value="Genomic_DNA"/>
</dbReference>
<sequence length="142" mass="15102">MAETERPSAADVTVGDARELTVSDLERRDFVRYAGASGDFNPIHYDEPFAREAGNPSVFAQGMLTAGFASKLVTDWFGVGAVRTFETRFRSRVFPGETVTVRGEVIEVTVGERATVALDAVNQDGEAVLTGEAVVDVAGDGG</sequence>
<dbReference type="SUPFAM" id="SSF54637">
    <property type="entry name" value="Thioesterase/thiol ester dehydrase-isomerase"/>
    <property type="match status" value="1"/>
</dbReference>
<feature type="domain" description="MaoC-like" evidence="1">
    <location>
        <begin position="17"/>
        <end position="114"/>
    </location>
</feature>
<dbReference type="Proteomes" id="UP001596547">
    <property type="component" value="Unassembled WGS sequence"/>
</dbReference>
<accession>A0ABD6ADM2</accession>